<evidence type="ECO:0000313" key="1">
    <source>
        <dbReference type="EMBL" id="WUN84939.1"/>
    </source>
</evidence>
<dbReference type="EMBL" id="CP108038">
    <property type="protein sequence ID" value="WUN84939.1"/>
    <property type="molecule type" value="Genomic_DNA"/>
</dbReference>
<dbReference type="Proteomes" id="UP001432071">
    <property type="component" value="Chromosome"/>
</dbReference>
<dbReference type="GeneID" id="93759711"/>
<name>A0ABZ1QR30_9ACTN</name>
<dbReference type="RefSeq" id="WP_190047267.1">
    <property type="nucleotide sequence ID" value="NZ_CP108038.1"/>
</dbReference>
<accession>A0ABZ1QR30</accession>
<protein>
    <submittedName>
        <fullName evidence="1">Uncharacterized protein</fullName>
    </submittedName>
</protein>
<evidence type="ECO:0000313" key="2">
    <source>
        <dbReference type="Proteomes" id="UP001432071"/>
    </source>
</evidence>
<gene>
    <name evidence="1" type="ORF">OHT53_02070</name>
</gene>
<keyword evidence="2" id="KW-1185">Reference proteome</keyword>
<sequence length="148" mass="15390">MRAGLGADPRTQPVERGGATDVAVRVTVSDLLLRAGGLAGYRVTAEFLHAGTRFGTCGMVVGRPSAPGPMPGDLLPAGLLHPPSAAVGSATEADVLVARAPQGRLVVLPRDPVTGCCFPGAPASSHCWRSWNPDGRRRCCTSGRRRRP</sequence>
<organism evidence="1 2">
    <name type="scientific">Streptomyces bobili</name>
    <dbReference type="NCBI Taxonomy" id="67280"/>
    <lineage>
        <taxon>Bacteria</taxon>
        <taxon>Bacillati</taxon>
        <taxon>Actinomycetota</taxon>
        <taxon>Actinomycetes</taxon>
        <taxon>Kitasatosporales</taxon>
        <taxon>Streptomycetaceae</taxon>
        <taxon>Streptomyces</taxon>
    </lineage>
</organism>
<proteinExistence type="predicted"/>
<reference evidence="1" key="1">
    <citation type="submission" date="2022-10" db="EMBL/GenBank/DDBJ databases">
        <title>The complete genomes of actinobacterial strains from the NBC collection.</title>
        <authorList>
            <person name="Joergensen T.S."/>
            <person name="Alvarez Arevalo M."/>
            <person name="Sterndorff E.B."/>
            <person name="Faurdal D."/>
            <person name="Vuksanovic O."/>
            <person name="Mourched A.-S."/>
            <person name="Charusanti P."/>
            <person name="Shaw S."/>
            <person name="Blin K."/>
            <person name="Weber T."/>
        </authorList>
    </citation>
    <scope>NUCLEOTIDE SEQUENCE</scope>
    <source>
        <strain evidence="1">NBC_00302</strain>
    </source>
</reference>